<feature type="chain" id="PRO_5040222840" evidence="1">
    <location>
        <begin position="21"/>
        <end position="161"/>
    </location>
</feature>
<gene>
    <name evidence="2" type="ORF">LSAT_V11C500233540</name>
</gene>
<name>A0A9R1XEF0_LACSA</name>
<comment type="caution">
    <text evidence="2">The sequence shown here is derived from an EMBL/GenBank/DDBJ whole genome shotgun (WGS) entry which is preliminary data.</text>
</comment>
<dbReference type="EMBL" id="NBSK02000005">
    <property type="protein sequence ID" value="KAJ0207214.1"/>
    <property type="molecule type" value="Genomic_DNA"/>
</dbReference>
<keyword evidence="3" id="KW-1185">Reference proteome</keyword>
<proteinExistence type="predicted"/>
<dbReference type="PANTHER" id="PTHR34935:SF3">
    <property type="entry name" value="PROTEIN TIC110, CHLOROPLASTIC"/>
    <property type="match status" value="1"/>
</dbReference>
<keyword evidence="1" id="KW-0732">Signal</keyword>
<evidence type="ECO:0000313" key="3">
    <source>
        <dbReference type="Proteomes" id="UP000235145"/>
    </source>
</evidence>
<dbReference type="PANTHER" id="PTHR34935">
    <property type="entry name" value="PROTEIN TIC110, CHLOROPLASTIC"/>
    <property type="match status" value="1"/>
</dbReference>
<dbReference type="InterPro" id="IPR031610">
    <property type="entry name" value="TIC110"/>
</dbReference>
<accession>A0A9R1XEF0</accession>
<dbReference type="AlphaFoldDB" id="A0A9R1XEF0"/>
<evidence type="ECO:0000256" key="1">
    <source>
        <dbReference type="SAM" id="SignalP"/>
    </source>
</evidence>
<feature type="signal peptide" evidence="1">
    <location>
        <begin position="1"/>
        <end position="20"/>
    </location>
</feature>
<sequence>MFTTFCNALILTSLFLEIYRQNLQQSMKDGELSDAEVKSLERLQVMLCIPKQTIEKIHEEICGTLFEKAIAAGVDGYDADVKQAVRKAAYGLRITREVAMSIAGKAVSVFYGFALVYFSFSLEKVGGHGFALVQVNGQGYMFNQSKYFHRPIFYLFILRAT</sequence>
<reference evidence="2 3" key="1">
    <citation type="journal article" date="2017" name="Nat. Commun.">
        <title>Genome assembly with in vitro proximity ligation data and whole-genome triplication in lettuce.</title>
        <authorList>
            <person name="Reyes-Chin-Wo S."/>
            <person name="Wang Z."/>
            <person name="Yang X."/>
            <person name="Kozik A."/>
            <person name="Arikit S."/>
            <person name="Song C."/>
            <person name="Xia L."/>
            <person name="Froenicke L."/>
            <person name="Lavelle D.O."/>
            <person name="Truco M.J."/>
            <person name="Xia R."/>
            <person name="Zhu S."/>
            <person name="Xu C."/>
            <person name="Xu H."/>
            <person name="Xu X."/>
            <person name="Cox K."/>
            <person name="Korf I."/>
            <person name="Meyers B.C."/>
            <person name="Michelmore R.W."/>
        </authorList>
    </citation>
    <scope>NUCLEOTIDE SEQUENCE [LARGE SCALE GENOMIC DNA]</scope>
    <source>
        <strain evidence="3">cv. Salinas</strain>
        <tissue evidence="2">Seedlings</tissue>
    </source>
</reference>
<protein>
    <submittedName>
        <fullName evidence="2">Uncharacterized protein</fullName>
    </submittedName>
</protein>
<organism evidence="2 3">
    <name type="scientific">Lactuca sativa</name>
    <name type="common">Garden lettuce</name>
    <dbReference type="NCBI Taxonomy" id="4236"/>
    <lineage>
        <taxon>Eukaryota</taxon>
        <taxon>Viridiplantae</taxon>
        <taxon>Streptophyta</taxon>
        <taxon>Embryophyta</taxon>
        <taxon>Tracheophyta</taxon>
        <taxon>Spermatophyta</taxon>
        <taxon>Magnoliopsida</taxon>
        <taxon>eudicotyledons</taxon>
        <taxon>Gunneridae</taxon>
        <taxon>Pentapetalae</taxon>
        <taxon>asterids</taxon>
        <taxon>campanulids</taxon>
        <taxon>Asterales</taxon>
        <taxon>Asteraceae</taxon>
        <taxon>Cichorioideae</taxon>
        <taxon>Cichorieae</taxon>
        <taxon>Lactucinae</taxon>
        <taxon>Lactuca</taxon>
    </lineage>
</organism>
<dbReference type="Proteomes" id="UP000235145">
    <property type="component" value="Unassembled WGS sequence"/>
</dbReference>
<evidence type="ECO:0000313" key="2">
    <source>
        <dbReference type="EMBL" id="KAJ0207214.1"/>
    </source>
</evidence>
<dbReference type="Pfam" id="PF16940">
    <property type="entry name" value="Tic110"/>
    <property type="match status" value="1"/>
</dbReference>